<name>A0ABV7R297_9RHOB</name>
<evidence type="ECO:0000313" key="5">
    <source>
        <dbReference type="Proteomes" id="UP001595721"/>
    </source>
</evidence>
<dbReference type="Proteomes" id="UP001595721">
    <property type="component" value="Unassembled WGS sequence"/>
</dbReference>
<dbReference type="EMBL" id="JBHRXJ010000006">
    <property type="protein sequence ID" value="MFC3528474.1"/>
    <property type="molecule type" value="Genomic_DNA"/>
</dbReference>
<gene>
    <name evidence="4" type="ORF">ACFOMH_09830</name>
</gene>
<comment type="caution">
    <text evidence="4">The sequence shown here is derived from an EMBL/GenBank/DDBJ whole genome shotgun (WGS) entry which is preliminary data.</text>
</comment>
<proteinExistence type="predicted"/>
<evidence type="ECO:0000256" key="2">
    <source>
        <dbReference type="SAM" id="Phobius"/>
    </source>
</evidence>
<feature type="transmembrane region" description="Helical" evidence="2">
    <location>
        <begin position="163"/>
        <end position="180"/>
    </location>
</feature>
<evidence type="ECO:0000313" key="4">
    <source>
        <dbReference type="EMBL" id="MFC3528474.1"/>
    </source>
</evidence>
<dbReference type="PANTHER" id="PTHR22911">
    <property type="entry name" value="ACYL-MALONYL CONDENSING ENZYME-RELATED"/>
    <property type="match status" value="1"/>
</dbReference>
<keyword evidence="2" id="KW-1133">Transmembrane helix</keyword>
<feature type="transmembrane region" description="Helical" evidence="2">
    <location>
        <begin position="280"/>
        <end position="297"/>
    </location>
</feature>
<dbReference type="RefSeq" id="WP_377744219.1">
    <property type="nucleotide sequence ID" value="NZ_JBHRXJ010000006.1"/>
</dbReference>
<feature type="transmembrane region" description="Helical" evidence="2">
    <location>
        <begin position="139"/>
        <end position="156"/>
    </location>
</feature>
<feature type="domain" description="EamA" evidence="3">
    <location>
        <begin position="195"/>
        <end position="316"/>
    </location>
</feature>
<organism evidence="4 5">
    <name type="scientific">Paracoccus mangrovi</name>
    <dbReference type="NCBI Taxonomy" id="1715645"/>
    <lineage>
        <taxon>Bacteria</taxon>
        <taxon>Pseudomonadati</taxon>
        <taxon>Pseudomonadota</taxon>
        <taxon>Alphaproteobacteria</taxon>
        <taxon>Rhodobacterales</taxon>
        <taxon>Paracoccaceae</taxon>
        <taxon>Paracoccus</taxon>
    </lineage>
</organism>
<evidence type="ECO:0000256" key="1">
    <source>
        <dbReference type="SAM" id="MobiDB-lite"/>
    </source>
</evidence>
<dbReference type="Pfam" id="PF00892">
    <property type="entry name" value="EamA"/>
    <property type="match status" value="2"/>
</dbReference>
<feature type="compositionally biased region" description="Basic and acidic residues" evidence="1">
    <location>
        <begin position="1"/>
        <end position="13"/>
    </location>
</feature>
<keyword evidence="5" id="KW-1185">Reference proteome</keyword>
<dbReference type="SUPFAM" id="SSF103481">
    <property type="entry name" value="Multidrug resistance efflux transporter EmrE"/>
    <property type="match status" value="2"/>
</dbReference>
<sequence length="331" mass="35501">MPDDLKPGHHGDPHAAPPSGPLMAPSAQHPAVPPPLARPRIDRQGMAILMICASAFIFAAQDGISRYLGATYSPIFVIMLRYWFFAVFVVVICARAPGGLAGAVRTKRPWTQAFRGVLLAAEVIVTVEAFVRLGLINTHAIFACYPLLISALAGPVLGEKVGWRRWAAVAVGFLGILIVLKPGSGVFTAEAALPFAGAIMFAVYGLLTRLVGRDDPATTSFFWTGMSGAVAITLVGIWHWEPIAGRDIPWLLLLCLGAACAHFLLIKAYELAEASALQPFSYTQLVWVSIFGVAIFGETLAPNVALGGAIVVGAGLFTWWRSRQNERAERN</sequence>
<dbReference type="InterPro" id="IPR000620">
    <property type="entry name" value="EamA_dom"/>
</dbReference>
<keyword evidence="2" id="KW-0472">Membrane</keyword>
<keyword evidence="2" id="KW-0812">Transmembrane</keyword>
<feature type="transmembrane region" description="Helical" evidence="2">
    <location>
        <begin position="186"/>
        <end position="207"/>
    </location>
</feature>
<protein>
    <submittedName>
        <fullName evidence="4">DMT family transporter</fullName>
    </submittedName>
</protein>
<feature type="transmembrane region" description="Helical" evidence="2">
    <location>
        <begin position="219"/>
        <end position="238"/>
    </location>
</feature>
<feature type="region of interest" description="Disordered" evidence="1">
    <location>
        <begin position="1"/>
        <end position="35"/>
    </location>
</feature>
<feature type="transmembrane region" description="Helical" evidence="2">
    <location>
        <begin position="46"/>
        <end position="64"/>
    </location>
</feature>
<feature type="domain" description="EamA" evidence="3">
    <location>
        <begin position="46"/>
        <end position="180"/>
    </location>
</feature>
<accession>A0ABV7R297</accession>
<feature type="transmembrane region" description="Helical" evidence="2">
    <location>
        <begin position="250"/>
        <end position="268"/>
    </location>
</feature>
<dbReference type="InterPro" id="IPR037185">
    <property type="entry name" value="EmrE-like"/>
</dbReference>
<dbReference type="PANTHER" id="PTHR22911:SF103">
    <property type="entry name" value="BLR2811 PROTEIN"/>
    <property type="match status" value="1"/>
</dbReference>
<feature type="transmembrane region" description="Helical" evidence="2">
    <location>
        <begin position="303"/>
        <end position="320"/>
    </location>
</feature>
<evidence type="ECO:0000259" key="3">
    <source>
        <dbReference type="Pfam" id="PF00892"/>
    </source>
</evidence>
<reference evidence="5" key="1">
    <citation type="journal article" date="2019" name="Int. J. Syst. Evol. Microbiol.">
        <title>The Global Catalogue of Microorganisms (GCM) 10K type strain sequencing project: providing services to taxonomists for standard genome sequencing and annotation.</title>
        <authorList>
            <consortium name="The Broad Institute Genomics Platform"/>
            <consortium name="The Broad Institute Genome Sequencing Center for Infectious Disease"/>
            <person name="Wu L."/>
            <person name="Ma J."/>
        </authorList>
    </citation>
    <scope>NUCLEOTIDE SEQUENCE [LARGE SCALE GENOMIC DNA]</scope>
    <source>
        <strain evidence="5">KCTC 42899</strain>
    </source>
</reference>